<proteinExistence type="predicted"/>
<name>A0A4Y2SD48_ARAVE</name>
<evidence type="ECO:0000313" key="1">
    <source>
        <dbReference type="EMBL" id="GBN85229.1"/>
    </source>
</evidence>
<dbReference type="EMBL" id="BGPR01020683">
    <property type="protein sequence ID" value="GBN85229.1"/>
    <property type="molecule type" value="Genomic_DNA"/>
</dbReference>
<keyword evidence="2" id="KW-1185">Reference proteome</keyword>
<reference evidence="1 2" key="1">
    <citation type="journal article" date="2019" name="Sci. Rep.">
        <title>Orb-weaving spider Araneus ventricosus genome elucidates the spidroin gene catalogue.</title>
        <authorList>
            <person name="Kono N."/>
            <person name="Nakamura H."/>
            <person name="Ohtoshi R."/>
            <person name="Moran D.A.P."/>
            <person name="Shinohara A."/>
            <person name="Yoshida Y."/>
            <person name="Fujiwara M."/>
            <person name="Mori M."/>
            <person name="Tomita M."/>
            <person name="Arakawa K."/>
        </authorList>
    </citation>
    <scope>NUCLEOTIDE SEQUENCE [LARGE SCALE GENOMIC DNA]</scope>
</reference>
<evidence type="ECO:0000313" key="2">
    <source>
        <dbReference type="Proteomes" id="UP000499080"/>
    </source>
</evidence>
<comment type="caution">
    <text evidence="1">The sequence shown here is derived from an EMBL/GenBank/DDBJ whole genome shotgun (WGS) entry which is preliminary data.</text>
</comment>
<organism evidence="1 2">
    <name type="scientific">Araneus ventricosus</name>
    <name type="common">Orbweaver spider</name>
    <name type="synonym">Epeira ventricosa</name>
    <dbReference type="NCBI Taxonomy" id="182803"/>
    <lineage>
        <taxon>Eukaryota</taxon>
        <taxon>Metazoa</taxon>
        <taxon>Ecdysozoa</taxon>
        <taxon>Arthropoda</taxon>
        <taxon>Chelicerata</taxon>
        <taxon>Arachnida</taxon>
        <taxon>Araneae</taxon>
        <taxon>Araneomorphae</taxon>
        <taxon>Entelegynae</taxon>
        <taxon>Araneoidea</taxon>
        <taxon>Araneidae</taxon>
        <taxon>Araneus</taxon>
    </lineage>
</organism>
<sequence>MLLGIRTAFKEDINASSAKLVYGTNLRLSGQFLQDNSVKTEPSEFLDLLRQHFRDIRPLAASSHSSAQIFVYKELVNCSHVFVRRDAVRCPLQQAYKGPFQVLQIKEKVYKIQVKDKPIWISINRLKPVFGFKEPGASVSTRKSSASIPANKPSASITASASLPASSSKCTTRFGRKFHFF</sequence>
<dbReference type="AlphaFoldDB" id="A0A4Y2SD48"/>
<accession>A0A4Y2SD48</accession>
<dbReference type="PANTHER" id="PTHR38681:SF1">
    <property type="entry name" value="RETROVIRUS-RELATED POL POLYPROTEIN FROM TRANSPOSON 412-LIKE PROTEIN"/>
    <property type="match status" value="1"/>
</dbReference>
<dbReference type="OrthoDB" id="6436868at2759"/>
<protein>
    <submittedName>
        <fullName evidence="1">Uncharacterized protein</fullName>
    </submittedName>
</protein>
<dbReference type="Proteomes" id="UP000499080">
    <property type="component" value="Unassembled WGS sequence"/>
</dbReference>
<dbReference type="PANTHER" id="PTHR38681">
    <property type="entry name" value="RETROVIRUS-RELATED POL POLYPROTEIN FROM TRANSPOSON 412-LIKE PROTEIN-RELATED"/>
    <property type="match status" value="1"/>
</dbReference>
<gene>
    <name evidence="1" type="ORF">AVEN_22364_1</name>
</gene>